<feature type="disulfide bond" evidence="11">
    <location>
        <begin position="29"/>
        <end position="184"/>
    </location>
</feature>
<evidence type="ECO:0000256" key="6">
    <source>
        <dbReference type="ARBA" id="ARBA00023170"/>
    </source>
</evidence>
<keyword evidence="5 10" id="KW-0862">Zinc</keyword>
<keyword evidence="7" id="KW-0325">Glycoprotein</keyword>
<evidence type="ECO:0000256" key="11">
    <source>
        <dbReference type="PIRSR" id="PIRSR600526-3"/>
    </source>
</evidence>
<dbReference type="AlphaFoldDB" id="A0A0D6R8D4"/>
<feature type="binding site" evidence="10">
    <location>
        <position position="85"/>
    </location>
    <ligand>
        <name>Zn(2+)</name>
        <dbReference type="ChEBI" id="CHEBI:29105"/>
    </ligand>
</feature>
<dbReference type="GO" id="GO:0010011">
    <property type="term" value="F:auxin binding"/>
    <property type="evidence" value="ECO:0007669"/>
    <property type="project" value="InterPro"/>
</dbReference>
<keyword evidence="4" id="KW-0256">Endoplasmic reticulum</keyword>
<evidence type="ECO:0000256" key="5">
    <source>
        <dbReference type="ARBA" id="ARBA00022833"/>
    </source>
</evidence>
<comment type="subcellular location">
    <subcellularLocation>
        <location evidence="1">Endoplasmic reticulum lumen</location>
    </subcellularLocation>
</comment>
<sequence length="198" mass="22217">MAFGTLSVLVTLFLLVFTIQVLGVSSSICSVKDVPVVRNLSNSPQHSYGREGFVHMTVTGAALHGMKEVEVWLQTFAPGSRTPIHRHSCEEVFLVMKGNGTLLLASDSQKKYPGKPEEFAVAVNSTFTIPVNAAHQVWNSHPDEDLQVLVIISRPPIKVFIYNDWFTPHVAAKLKYPYFWDVECLKTSFKDDYVFDEL</sequence>
<accession>A0A0D6R8D4</accession>
<dbReference type="CDD" id="cd02220">
    <property type="entry name" value="cupin_ABP1"/>
    <property type="match status" value="1"/>
</dbReference>
<dbReference type="GO" id="GO:0032877">
    <property type="term" value="P:positive regulation of DNA endoreduplication"/>
    <property type="evidence" value="ECO:0007669"/>
    <property type="project" value="TreeGrafter"/>
</dbReference>
<dbReference type="PANTHER" id="PTHR37236">
    <property type="entry name" value="AUXIN-BINDING PROTEIN 1"/>
    <property type="match status" value="1"/>
</dbReference>
<proteinExistence type="predicted"/>
<evidence type="ECO:0000256" key="9">
    <source>
        <dbReference type="PIRSR" id="PIRSR600526-1"/>
    </source>
</evidence>
<protein>
    <recommendedName>
        <fullName evidence="14">Auxin-binding protein 1</fullName>
    </recommendedName>
</protein>
<dbReference type="GO" id="GO:0051781">
    <property type="term" value="P:positive regulation of cell division"/>
    <property type="evidence" value="ECO:0007669"/>
    <property type="project" value="TreeGrafter"/>
</dbReference>
<dbReference type="GO" id="GO:0046872">
    <property type="term" value="F:metal ion binding"/>
    <property type="evidence" value="ECO:0007669"/>
    <property type="project" value="UniProtKB-KW"/>
</dbReference>
<dbReference type="InterPro" id="IPR011051">
    <property type="entry name" value="RmlC_Cupin_sf"/>
</dbReference>
<dbReference type="Pfam" id="PF02041">
    <property type="entry name" value="Auxin_BP"/>
    <property type="match status" value="1"/>
</dbReference>
<dbReference type="GO" id="GO:0000911">
    <property type="term" value="P:cytokinesis by cell plate formation"/>
    <property type="evidence" value="ECO:0007669"/>
    <property type="project" value="TreeGrafter"/>
</dbReference>
<dbReference type="GO" id="GO:0045793">
    <property type="term" value="P:positive regulation of cell size"/>
    <property type="evidence" value="ECO:0007669"/>
    <property type="project" value="TreeGrafter"/>
</dbReference>
<feature type="signal peptide" evidence="12">
    <location>
        <begin position="1"/>
        <end position="23"/>
    </location>
</feature>
<evidence type="ECO:0000256" key="7">
    <source>
        <dbReference type="ARBA" id="ARBA00023180"/>
    </source>
</evidence>
<dbReference type="GO" id="GO:0009734">
    <property type="term" value="P:auxin-activated signaling pathway"/>
    <property type="evidence" value="ECO:0007669"/>
    <property type="project" value="UniProtKB-KW"/>
</dbReference>
<feature type="binding site" evidence="10">
    <location>
        <position position="91"/>
    </location>
    <ligand>
        <name>Zn(2+)</name>
        <dbReference type="ChEBI" id="CHEBI:29105"/>
    </ligand>
</feature>
<feature type="chain" id="PRO_5002311547" description="Auxin-binding protein 1" evidence="12">
    <location>
        <begin position="24"/>
        <end position="198"/>
    </location>
</feature>
<dbReference type="InterPro" id="IPR000526">
    <property type="entry name" value="Auxin-bd"/>
</dbReference>
<keyword evidence="11" id="KW-1015">Disulfide bond</keyword>
<feature type="binding site" evidence="10">
    <location>
        <position position="135"/>
    </location>
    <ligand>
        <name>Zn(2+)</name>
        <dbReference type="ChEBI" id="CHEBI:29105"/>
    </ligand>
</feature>
<dbReference type="Gene3D" id="2.60.120.10">
    <property type="entry name" value="Jelly Rolls"/>
    <property type="match status" value="1"/>
</dbReference>
<keyword evidence="6" id="KW-0675">Receptor</keyword>
<reference evidence="13" key="1">
    <citation type="submission" date="2015-03" db="EMBL/GenBank/DDBJ databases">
        <title>A transcriptome of Araucaria cunninghamii, an australian fine timber species.</title>
        <authorList>
            <person name="Jing Yi C.J.Y."/>
            <person name="Yin San L.Y.S."/>
            <person name="Abdul Karim S.S."/>
            <person name="Wan Azmi N.N."/>
            <person name="Hercus R.R."/>
            <person name="Croft L.L."/>
        </authorList>
    </citation>
    <scope>NUCLEOTIDE SEQUENCE</scope>
    <source>
        <strain evidence="13">MI0301</strain>
        <tissue evidence="13">Leaf</tissue>
    </source>
</reference>
<evidence type="ECO:0000256" key="10">
    <source>
        <dbReference type="PIRSR" id="PIRSR600526-2"/>
    </source>
</evidence>
<evidence type="ECO:0008006" key="14">
    <source>
        <dbReference type="Google" id="ProtNLM"/>
    </source>
</evidence>
<dbReference type="PANTHER" id="PTHR37236:SF1">
    <property type="entry name" value="AUXIN-BINDING PROTEIN 1"/>
    <property type="match status" value="1"/>
</dbReference>
<organism evidence="13">
    <name type="scientific">Araucaria cunninghamii</name>
    <name type="common">Hoop pine</name>
    <name type="synonym">Moreton Bay pine</name>
    <dbReference type="NCBI Taxonomy" id="56994"/>
    <lineage>
        <taxon>Eukaryota</taxon>
        <taxon>Viridiplantae</taxon>
        <taxon>Streptophyta</taxon>
        <taxon>Embryophyta</taxon>
        <taxon>Tracheophyta</taxon>
        <taxon>Spermatophyta</taxon>
        <taxon>Pinopsida</taxon>
        <taxon>Pinidae</taxon>
        <taxon>Conifers II</taxon>
        <taxon>Araucariales</taxon>
        <taxon>Araucariaceae</taxon>
        <taxon>Araucaria</taxon>
    </lineage>
</organism>
<keyword evidence="8" id="KW-0927">Auxin signaling pathway</keyword>
<evidence type="ECO:0000256" key="12">
    <source>
        <dbReference type="SAM" id="SignalP"/>
    </source>
</evidence>
<keyword evidence="2 10" id="KW-0479">Metal-binding</keyword>
<evidence type="ECO:0000313" key="13">
    <source>
        <dbReference type="EMBL" id="JAG99124.1"/>
    </source>
</evidence>
<feature type="glycosylation site" description="N-linked (GlcNAc...) asparagine" evidence="9">
    <location>
        <position position="124"/>
    </location>
</feature>
<feature type="binding site" evidence="10">
    <location>
        <position position="87"/>
    </location>
    <ligand>
        <name>Zn(2+)</name>
        <dbReference type="ChEBI" id="CHEBI:29105"/>
    </ligand>
</feature>
<evidence type="ECO:0000256" key="4">
    <source>
        <dbReference type="ARBA" id="ARBA00022824"/>
    </source>
</evidence>
<name>A0A0D6R8D4_ARACU</name>
<evidence type="ECO:0000256" key="3">
    <source>
        <dbReference type="ARBA" id="ARBA00022729"/>
    </source>
</evidence>
<dbReference type="InterPro" id="IPR014710">
    <property type="entry name" value="RmlC-like_jellyroll"/>
</dbReference>
<dbReference type="SUPFAM" id="SSF51182">
    <property type="entry name" value="RmlC-like cupins"/>
    <property type="match status" value="1"/>
</dbReference>
<dbReference type="GO" id="GO:0005788">
    <property type="term" value="C:endoplasmic reticulum lumen"/>
    <property type="evidence" value="ECO:0007669"/>
    <property type="project" value="UniProtKB-SubCell"/>
</dbReference>
<evidence type="ECO:0000256" key="1">
    <source>
        <dbReference type="ARBA" id="ARBA00004319"/>
    </source>
</evidence>
<evidence type="ECO:0000256" key="8">
    <source>
        <dbReference type="ARBA" id="ARBA00023294"/>
    </source>
</evidence>
<evidence type="ECO:0000256" key="2">
    <source>
        <dbReference type="ARBA" id="ARBA00022723"/>
    </source>
</evidence>
<dbReference type="EMBL" id="GCKF01007864">
    <property type="protein sequence ID" value="JAG99124.1"/>
    <property type="molecule type" value="Transcribed_RNA"/>
</dbReference>
<dbReference type="GO" id="GO:0009826">
    <property type="term" value="P:unidimensional cell growth"/>
    <property type="evidence" value="ECO:0007669"/>
    <property type="project" value="TreeGrafter"/>
</dbReference>
<dbReference type="PRINTS" id="PR00655">
    <property type="entry name" value="AUXINBINDNGP"/>
</dbReference>
<keyword evidence="3 12" id="KW-0732">Signal</keyword>